<dbReference type="Proteomes" id="UP000031546">
    <property type="component" value="Unassembled WGS sequence"/>
</dbReference>
<reference evidence="3" key="3">
    <citation type="submission" date="2020-04" db="EMBL/GenBank/DDBJ databases">
        <authorList>
            <person name="Tanveer F."/>
            <person name="Xie Y."/>
            <person name="Shinwari Z.K."/>
        </authorList>
    </citation>
    <scope>NUCLEOTIDE SEQUENCE</scope>
    <source>
        <strain evidence="3">MOSEL-ME25</strain>
    </source>
</reference>
<evidence type="ECO:0000313" key="2">
    <source>
        <dbReference type="EMBL" id="KIH69981.1"/>
    </source>
</evidence>
<dbReference type="GeneID" id="77846033"/>
<keyword evidence="3" id="KW-0378">Hydrolase</keyword>
<reference evidence="2 4" key="1">
    <citation type="submission" date="2015-01" db="EMBL/GenBank/DDBJ databases">
        <title>Genome sequences of high lactate-tolerant strain Salinicoccus roseus W12 with industrial interest.</title>
        <authorList>
            <person name="Wang H."/>
            <person name="Yu B."/>
        </authorList>
    </citation>
    <scope>NUCLEOTIDE SEQUENCE [LARGE SCALE GENOMIC DNA]</scope>
    <source>
        <strain evidence="2 4">W12</strain>
    </source>
</reference>
<dbReference type="Proteomes" id="UP000527860">
    <property type="component" value="Unassembled WGS sequence"/>
</dbReference>
<evidence type="ECO:0000259" key="1">
    <source>
        <dbReference type="Pfam" id="PF12146"/>
    </source>
</evidence>
<reference evidence="3 5" key="4">
    <citation type="submission" date="2022-12" db="EMBL/GenBank/DDBJ databases">
        <title>Genome analysis and biological profiling of marine Salinicoccus roseus MOSEL-ME25.</title>
        <authorList>
            <person name="Mirza F.T."/>
            <person name="Xie Y."/>
            <person name="Shinwari Z.K."/>
        </authorList>
    </citation>
    <scope>NUCLEOTIDE SEQUENCE [LARGE SCALE GENOMIC DNA]</scope>
    <source>
        <strain evidence="3 5">MOSEL-ME25</strain>
    </source>
</reference>
<dbReference type="InterPro" id="IPR051044">
    <property type="entry name" value="MAG_DAG_Lipase"/>
</dbReference>
<accession>A0A0C2HK77</accession>
<dbReference type="InterPro" id="IPR022742">
    <property type="entry name" value="Hydrolase_4"/>
</dbReference>
<protein>
    <submittedName>
        <fullName evidence="3">Alpha/beta hydrolase</fullName>
    </submittedName>
</protein>
<keyword evidence="5" id="KW-1185">Reference proteome</keyword>
<dbReference type="OrthoDB" id="9806902at2"/>
<dbReference type="AlphaFoldDB" id="A0A0C2HK77"/>
<evidence type="ECO:0000313" key="4">
    <source>
        <dbReference type="Proteomes" id="UP000031546"/>
    </source>
</evidence>
<gene>
    <name evidence="3" type="ORF">F7P68_0012180</name>
    <name evidence="2" type="ORF">SN16_10760</name>
</gene>
<comment type="caution">
    <text evidence="2">The sequence shown here is derived from an EMBL/GenBank/DDBJ whole genome shotgun (WGS) entry which is preliminary data.</text>
</comment>
<evidence type="ECO:0000313" key="3">
    <source>
        <dbReference type="EMBL" id="MDB0581281.1"/>
    </source>
</evidence>
<feature type="domain" description="Serine aminopeptidase S33" evidence="1">
    <location>
        <begin position="9"/>
        <end position="240"/>
    </location>
</feature>
<dbReference type="RefSeq" id="WP_040106622.1">
    <property type="nucleotide sequence ID" value="NZ_JABEVU030000001.1"/>
</dbReference>
<proteinExistence type="predicted"/>
<dbReference type="EMBL" id="JXII01000009">
    <property type="protein sequence ID" value="KIH69981.1"/>
    <property type="molecule type" value="Genomic_DNA"/>
</dbReference>
<dbReference type="InterPro" id="IPR029058">
    <property type="entry name" value="AB_hydrolase_fold"/>
</dbReference>
<reference evidence="5" key="2">
    <citation type="submission" date="2020-04" db="EMBL/GenBank/DDBJ databases">
        <title>Genome analysis and biological profiling of marine Cellulosimicrobium funkei MOSEL-ME6.</title>
        <authorList>
            <person name="Tanveer F."/>
            <person name="Xie Y."/>
            <person name="Shinwari Z.K."/>
        </authorList>
    </citation>
    <scope>NUCLEOTIDE SEQUENCE [LARGE SCALE GENOMIC DNA]</scope>
    <source>
        <strain evidence="5">MOSEL-ME25</strain>
    </source>
</reference>
<evidence type="ECO:0000313" key="5">
    <source>
        <dbReference type="Proteomes" id="UP000527860"/>
    </source>
</evidence>
<dbReference type="Pfam" id="PF12146">
    <property type="entry name" value="Hydrolase_4"/>
    <property type="match status" value="1"/>
</dbReference>
<dbReference type="PANTHER" id="PTHR11614">
    <property type="entry name" value="PHOSPHOLIPASE-RELATED"/>
    <property type="match status" value="1"/>
</dbReference>
<dbReference type="STRING" id="45670.SN16_10760"/>
<dbReference type="EMBL" id="JABEVU030000001">
    <property type="protein sequence ID" value="MDB0581281.1"/>
    <property type="molecule type" value="Genomic_DNA"/>
</dbReference>
<dbReference type="GO" id="GO:0016787">
    <property type="term" value="F:hydrolase activity"/>
    <property type="evidence" value="ECO:0007669"/>
    <property type="project" value="UniProtKB-KW"/>
</dbReference>
<sequence>MWKWETDKQARGAVVVIHDMMEHHEYYAQVISQLRNSGYHVITGDLPGHGQTTRMNKGHITDFTQYLDRVHEWHEVARAYRLPTFVLGQGLGGLIAIEAVRQNLIMTDGLILLNPLLAFKQSFINRKNTIRTSVRTSSDASRFDPGIHFSYLTEDRKFLDQYENDEMLVRKVSYHWYRTVINQMKSTAESMDDFPDVPVLAMLSRENDIIEPHLTAKYIKQMNTGELSFHMLGGIEHSIFQREQTAVPYYHLERFLSAQLFRIGLLK</sequence>
<dbReference type="Gene3D" id="3.40.50.1820">
    <property type="entry name" value="alpha/beta hydrolase"/>
    <property type="match status" value="1"/>
</dbReference>
<dbReference type="SUPFAM" id="SSF53474">
    <property type="entry name" value="alpha/beta-Hydrolases"/>
    <property type="match status" value="1"/>
</dbReference>
<name>A0A0C2HK77_9STAP</name>
<organism evidence="2 4">
    <name type="scientific">Salinicoccus roseus</name>
    <dbReference type="NCBI Taxonomy" id="45670"/>
    <lineage>
        <taxon>Bacteria</taxon>
        <taxon>Bacillati</taxon>
        <taxon>Bacillota</taxon>
        <taxon>Bacilli</taxon>
        <taxon>Bacillales</taxon>
        <taxon>Staphylococcaceae</taxon>
        <taxon>Salinicoccus</taxon>
    </lineage>
</organism>